<dbReference type="SUPFAM" id="SSF56925">
    <property type="entry name" value="OMPA-like"/>
    <property type="match status" value="1"/>
</dbReference>
<protein>
    <submittedName>
        <fullName evidence="4">Outer membrane beta-barrel protein</fullName>
    </submittedName>
</protein>
<dbReference type="Pfam" id="PF13505">
    <property type="entry name" value="OMP_b-brl"/>
    <property type="match status" value="1"/>
</dbReference>
<keyword evidence="1 2" id="KW-0732">Signal</keyword>
<evidence type="ECO:0000313" key="4">
    <source>
        <dbReference type="EMBL" id="MDN2483351.1"/>
    </source>
</evidence>
<dbReference type="EMBL" id="JAUEOZ010000002">
    <property type="protein sequence ID" value="MDN2483351.1"/>
    <property type="molecule type" value="Genomic_DNA"/>
</dbReference>
<evidence type="ECO:0000313" key="5">
    <source>
        <dbReference type="Proteomes" id="UP001169719"/>
    </source>
</evidence>
<sequence length="166" mass="17898">MNKISLFALMLVSLSANAFSPYNLGAQIGIGDIESSSSTAKGINGSFRFHPYLSAEAGYIEHSEVNAFNGDVDASSWYVAAKPTYPIGRFELHAKAGLNYYDASLSRDNTWESGSQSGMGLVLGVGADLFLMRQLSIGASLQSFGMEVMDESTRASSLTFNAHYHF</sequence>
<reference evidence="4" key="1">
    <citation type="submission" date="2024-05" db="EMBL/GenBank/DDBJ databases">
        <title>Genome Sequences of Four Agar- Degrading Marine Bacteria.</title>
        <authorList>
            <person name="Phillips E.K."/>
            <person name="Shaffer J.C."/>
            <person name="Henson M.W."/>
            <person name="Temperton B."/>
            <person name="Thrash C.J."/>
            <person name="Martin M.O."/>
        </authorList>
    </citation>
    <scope>NUCLEOTIDE SEQUENCE</scope>
    <source>
        <strain evidence="4">EKP203</strain>
    </source>
</reference>
<evidence type="ECO:0000259" key="3">
    <source>
        <dbReference type="Pfam" id="PF13505"/>
    </source>
</evidence>
<organism evidence="4 5">
    <name type="scientific">Vibrio agarivorans</name>
    <dbReference type="NCBI Taxonomy" id="153622"/>
    <lineage>
        <taxon>Bacteria</taxon>
        <taxon>Pseudomonadati</taxon>
        <taxon>Pseudomonadota</taxon>
        <taxon>Gammaproteobacteria</taxon>
        <taxon>Vibrionales</taxon>
        <taxon>Vibrionaceae</taxon>
        <taxon>Vibrio</taxon>
    </lineage>
</organism>
<dbReference type="Gene3D" id="2.40.160.20">
    <property type="match status" value="1"/>
</dbReference>
<dbReference type="InterPro" id="IPR027385">
    <property type="entry name" value="Beta-barrel_OMP"/>
</dbReference>
<evidence type="ECO:0000256" key="2">
    <source>
        <dbReference type="SAM" id="SignalP"/>
    </source>
</evidence>
<gene>
    <name evidence="4" type="ORF">QWJ08_18570</name>
</gene>
<keyword evidence="5" id="KW-1185">Reference proteome</keyword>
<feature type="signal peptide" evidence="2">
    <location>
        <begin position="1"/>
        <end position="18"/>
    </location>
</feature>
<accession>A0ABT7Y5M6</accession>
<comment type="caution">
    <text evidence="4">The sequence shown here is derived from an EMBL/GenBank/DDBJ whole genome shotgun (WGS) entry which is preliminary data.</text>
</comment>
<dbReference type="InterPro" id="IPR011250">
    <property type="entry name" value="OMP/PagP_B-barrel"/>
</dbReference>
<dbReference type="Proteomes" id="UP001169719">
    <property type="component" value="Unassembled WGS sequence"/>
</dbReference>
<proteinExistence type="predicted"/>
<name>A0ABT7Y5M6_9VIBR</name>
<feature type="domain" description="Outer membrane protein beta-barrel" evidence="3">
    <location>
        <begin position="6"/>
        <end position="166"/>
    </location>
</feature>
<feature type="chain" id="PRO_5046587758" evidence="2">
    <location>
        <begin position="19"/>
        <end position="166"/>
    </location>
</feature>
<dbReference type="RefSeq" id="WP_289963413.1">
    <property type="nucleotide sequence ID" value="NZ_JAUEOZ010000002.1"/>
</dbReference>
<evidence type="ECO:0000256" key="1">
    <source>
        <dbReference type="ARBA" id="ARBA00022729"/>
    </source>
</evidence>